<evidence type="ECO:0000313" key="1">
    <source>
        <dbReference type="EMBL" id="MBD7944196.1"/>
    </source>
</evidence>
<name>A0ABR8R8X2_9BACI</name>
<gene>
    <name evidence="1" type="primary">sda</name>
    <name evidence="1" type="ORF">H9650_08700</name>
</gene>
<comment type="caution">
    <text evidence="1">The sequence shown here is derived from an EMBL/GenBank/DDBJ whole genome shotgun (WGS) entry which is preliminary data.</text>
</comment>
<sequence>MSKMSDDLLLESYFTAKELELCPDFLALLESEIQRRSLKVDL</sequence>
<dbReference type="Gene3D" id="1.10.287.1100">
    <property type="entry name" value="Sporulation inhibitor A"/>
    <property type="match status" value="1"/>
</dbReference>
<evidence type="ECO:0000313" key="2">
    <source>
        <dbReference type="Proteomes" id="UP000640786"/>
    </source>
</evidence>
<protein>
    <submittedName>
        <fullName evidence="1">Sporulation histidine kinase inhibitor Sda</fullName>
    </submittedName>
</protein>
<accession>A0ABR8R8X2</accession>
<dbReference type="GO" id="GO:0004860">
    <property type="term" value="F:protein kinase inhibitor activity"/>
    <property type="evidence" value="ECO:0007669"/>
    <property type="project" value="UniProtKB-KW"/>
</dbReference>
<keyword evidence="2" id="KW-1185">Reference proteome</keyword>
<dbReference type="SUPFAM" id="SSF100985">
    <property type="entry name" value="Sporulation inhibitor Sda"/>
    <property type="match status" value="1"/>
</dbReference>
<dbReference type="Proteomes" id="UP000640786">
    <property type="component" value="Unassembled WGS sequence"/>
</dbReference>
<dbReference type="InterPro" id="IPR015064">
    <property type="entry name" value="Sda"/>
</dbReference>
<proteinExistence type="predicted"/>
<dbReference type="EMBL" id="JACSQO010000003">
    <property type="protein sequence ID" value="MBD7944196.1"/>
    <property type="molecule type" value="Genomic_DNA"/>
</dbReference>
<dbReference type="RefSeq" id="WP_144538505.1">
    <property type="nucleotide sequence ID" value="NZ_JACSQO010000003.1"/>
</dbReference>
<organism evidence="1 2">
    <name type="scientific">Psychrobacillus faecigallinarum</name>
    <dbReference type="NCBI Taxonomy" id="2762235"/>
    <lineage>
        <taxon>Bacteria</taxon>
        <taxon>Bacillati</taxon>
        <taxon>Bacillota</taxon>
        <taxon>Bacilli</taxon>
        <taxon>Bacillales</taxon>
        <taxon>Bacillaceae</taxon>
        <taxon>Psychrobacillus</taxon>
    </lineage>
</organism>
<dbReference type="InterPro" id="IPR036916">
    <property type="entry name" value="Sda_sf"/>
</dbReference>
<keyword evidence="1" id="KW-0649">Protein kinase inhibitor</keyword>
<reference evidence="1 2" key="1">
    <citation type="submission" date="2020-08" db="EMBL/GenBank/DDBJ databases">
        <title>A Genomic Blueprint of the Chicken Gut Microbiome.</title>
        <authorList>
            <person name="Gilroy R."/>
            <person name="Ravi A."/>
            <person name="Getino M."/>
            <person name="Pursley I."/>
            <person name="Horton D.L."/>
            <person name="Alikhan N.-F."/>
            <person name="Baker D."/>
            <person name="Gharbi K."/>
            <person name="Hall N."/>
            <person name="Watson M."/>
            <person name="Adriaenssens E.M."/>
            <person name="Foster-Nyarko E."/>
            <person name="Jarju S."/>
            <person name="Secka A."/>
            <person name="Antonio M."/>
            <person name="Oren A."/>
            <person name="Chaudhuri R."/>
            <person name="La Ragione R.M."/>
            <person name="Hildebrand F."/>
            <person name="Pallen M.J."/>
        </authorList>
    </citation>
    <scope>NUCLEOTIDE SEQUENCE [LARGE SCALE GENOMIC DNA]</scope>
    <source>
        <strain evidence="1 2">Sa2BUA9</strain>
    </source>
</reference>
<dbReference type="Pfam" id="PF08970">
    <property type="entry name" value="Sda"/>
    <property type="match status" value="1"/>
</dbReference>